<proteinExistence type="predicted"/>
<organism evidence="2 3">
    <name type="scientific">Azospirillum griseum</name>
    <dbReference type="NCBI Taxonomy" id="2496639"/>
    <lineage>
        <taxon>Bacteria</taxon>
        <taxon>Pseudomonadati</taxon>
        <taxon>Pseudomonadota</taxon>
        <taxon>Alphaproteobacteria</taxon>
        <taxon>Rhodospirillales</taxon>
        <taxon>Azospirillaceae</taxon>
        <taxon>Azospirillum</taxon>
    </lineage>
</organism>
<feature type="region of interest" description="Disordered" evidence="1">
    <location>
        <begin position="72"/>
        <end position="91"/>
    </location>
</feature>
<gene>
    <name evidence="2" type="ORF">EJ903_18480</name>
</gene>
<dbReference type="AlphaFoldDB" id="A0A431VDJ5"/>
<sequence>MSHAFAKDSRACAACVSWGGDRALSEDNTLVRVGRHGAEGECRTASSHDYRKVTKAYHTCAAWSPLPTLKKHGGRIGGPTPTSGGPAGPSVFVAGQSAAASGAGAATAQATPATTAAPGVSAAAVVEAEALPCRADPLDVEQTPQVRVLYTHWLRLKRKRAIPLVREIDTAQIRETVPRVCLMEPTADGDFVYRSCGRALQRRLPQRATTRRVTECHPPQAAERWLADLRACLDSGEPRCLMVRDDPMLPGTRFVELLLPLADEEGGKATRILAYRHVPGG</sequence>
<reference evidence="2 3" key="1">
    <citation type="submission" date="2018-12" db="EMBL/GenBank/DDBJ databases">
        <authorList>
            <person name="Yang Y."/>
        </authorList>
    </citation>
    <scope>NUCLEOTIDE SEQUENCE [LARGE SCALE GENOMIC DNA]</scope>
    <source>
        <strain evidence="2 3">L-25-5w-1</strain>
    </source>
</reference>
<name>A0A431VDJ5_9PROT</name>
<evidence type="ECO:0000313" key="2">
    <source>
        <dbReference type="EMBL" id="RTR17205.1"/>
    </source>
</evidence>
<keyword evidence="3" id="KW-1185">Reference proteome</keyword>
<accession>A0A431VDJ5</accession>
<comment type="caution">
    <text evidence="2">The sequence shown here is derived from an EMBL/GenBank/DDBJ whole genome shotgun (WGS) entry which is preliminary data.</text>
</comment>
<evidence type="ECO:0000313" key="3">
    <source>
        <dbReference type="Proteomes" id="UP000277007"/>
    </source>
</evidence>
<feature type="compositionally biased region" description="Low complexity" evidence="1">
    <location>
        <begin position="78"/>
        <end position="91"/>
    </location>
</feature>
<protein>
    <submittedName>
        <fullName evidence="2">PAS domain-containing protein</fullName>
    </submittedName>
</protein>
<evidence type="ECO:0000256" key="1">
    <source>
        <dbReference type="SAM" id="MobiDB-lite"/>
    </source>
</evidence>
<dbReference type="Proteomes" id="UP000277007">
    <property type="component" value="Unassembled WGS sequence"/>
</dbReference>
<dbReference type="OrthoDB" id="7298620at2"/>
<dbReference type="EMBL" id="RXMA01000020">
    <property type="protein sequence ID" value="RTR17205.1"/>
    <property type="molecule type" value="Genomic_DNA"/>
</dbReference>
<dbReference type="RefSeq" id="WP_126618195.1">
    <property type="nucleotide sequence ID" value="NZ_JBHUCY010000056.1"/>
</dbReference>